<dbReference type="PROSITE" id="PS50110">
    <property type="entry name" value="RESPONSE_REGULATORY"/>
    <property type="match status" value="1"/>
</dbReference>
<dbReference type="InterPro" id="IPR000700">
    <property type="entry name" value="PAS-assoc_C"/>
</dbReference>
<dbReference type="Gene3D" id="1.20.120.620">
    <property type="entry name" value="Backbone structure of the membrane domain of e. Coli histidine kinase receptor kdpd"/>
    <property type="match status" value="1"/>
</dbReference>
<dbReference type="Gene3D" id="1.10.287.130">
    <property type="match status" value="1"/>
</dbReference>
<evidence type="ECO:0000313" key="26">
    <source>
        <dbReference type="EMBL" id="QEH37167.1"/>
    </source>
</evidence>
<evidence type="ECO:0000259" key="24">
    <source>
        <dbReference type="PROSITE" id="PS50113"/>
    </source>
</evidence>
<evidence type="ECO:0000256" key="8">
    <source>
        <dbReference type="ARBA" id="ARBA00022741"/>
    </source>
</evidence>
<dbReference type="SMART" id="SM00387">
    <property type="entry name" value="HATPase_c"/>
    <property type="match status" value="1"/>
</dbReference>
<dbReference type="Gene3D" id="1.20.120.160">
    <property type="entry name" value="HPT domain"/>
    <property type="match status" value="1"/>
</dbReference>
<feature type="transmembrane region" description="Helical" evidence="20">
    <location>
        <begin position="12"/>
        <end position="29"/>
    </location>
</feature>
<dbReference type="SMART" id="SM00086">
    <property type="entry name" value="PAC"/>
    <property type="match status" value="3"/>
</dbReference>
<comment type="subcellular location">
    <subcellularLocation>
        <location evidence="2">Cell membrane</location>
        <topology evidence="2">Multi-pass membrane protein</topology>
    </subcellularLocation>
</comment>
<feature type="domain" description="PAC" evidence="24">
    <location>
        <begin position="205"/>
        <end position="257"/>
    </location>
</feature>
<evidence type="ECO:0000256" key="12">
    <source>
        <dbReference type="ARBA" id="ARBA00023012"/>
    </source>
</evidence>
<evidence type="ECO:0000256" key="15">
    <source>
        <dbReference type="ARBA" id="ARBA00068150"/>
    </source>
</evidence>
<evidence type="ECO:0000256" key="9">
    <source>
        <dbReference type="ARBA" id="ARBA00022777"/>
    </source>
</evidence>
<dbReference type="Pfam" id="PF08447">
    <property type="entry name" value="PAS_3"/>
    <property type="match status" value="2"/>
</dbReference>
<dbReference type="Pfam" id="PF01627">
    <property type="entry name" value="Hpt"/>
    <property type="match status" value="1"/>
</dbReference>
<evidence type="ECO:0000256" key="2">
    <source>
        <dbReference type="ARBA" id="ARBA00004651"/>
    </source>
</evidence>
<dbReference type="InterPro" id="IPR000014">
    <property type="entry name" value="PAS"/>
</dbReference>
<dbReference type="InterPro" id="IPR005467">
    <property type="entry name" value="His_kinase_dom"/>
</dbReference>
<dbReference type="InterPro" id="IPR036890">
    <property type="entry name" value="HATPase_C_sf"/>
</dbReference>
<evidence type="ECO:0000256" key="5">
    <source>
        <dbReference type="ARBA" id="ARBA00022553"/>
    </source>
</evidence>
<dbReference type="SMART" id="SM00388">
    <property type="entry name" value="HisKA"/>
    <property type="match status" value="1"/>
</dbReference>
<feature type="domain" description="PAC" evidence="24">
    <location>
        <begin position="333"/>
        <end position="385"/>
    </location>
</feature>
<gene>
    <name evidence="26" type="primary">rpfC_2</name>
    <name evidence="26" type="ORF">OJF2_57540</name>
</gene>
<dbReference type="PROSITE" id="PS50894">
    <property type="entry name" value="HPT"/>
    <property type="match status" value="1"/>
</dbReference>
<feature type="region of interest" description="Disordered" evidence="19">
    <location>
        <begin position="904"/>
        <end position="935"/>
    </location>
</feature>
<dbReference type="InterPro" id="IPR001789">
    <property type="entry name" value="Sig_transdc_resp-reg_receiver"/>
</dbReference>
<dbReference type="InterPro" id="IPR013655">
    <property type="entry name" value="PAS_fold_3"/>
</dbReference>
<evidence type="ECO:0000256" key="17">
    <source>
        <dbReference type="PROSITE-ProRule" id="PRU00169"/>
    </source>
</evidence>
<dbReference type="InterPro" id="IPR011006">
    <property type="entry name" value="CheY-like_superfamily"/>
</dbReference>
<feature type="domain" description="PAS" evidence="23">
    <location>
        <begin position="386"/>
        <end position="456"/>
    </location>
</feature>
<evidence type="ECO:0000256" key="3">
    <source>
        <dbReference type="ARBA" id="ARBA00012438"/>
    </source>
</evidence>
<feature type="transmembrane region" description="Helical" evidence="20">
    <location>
        <begin position="88"/>
        <end position="108"/>
    </location>
</feature>
<evidence type="ECO:0000256" key="18">
    <source>
        <dbReference type="SAM" id="Coils"/>
    </source>
</evidence>
<protein>
    <recommendedName>
        <fullName evidence="15">Sensory/regulatory protein RpfC</fullName>
        <ecNumber evidence="3">2.7.13.3</ecNumber>
    </recommendedName>
</protein>
<dbReference type="SUPFAM" id="SSF55785">
    <property type="entry name" value="PYP-like sensor domain (PAS domain)"/>
    <property type="match status" value="3"/>
</dbReference>
<keyword evidence="5 17" id="KW-0597">Phosphoprotein</keyword>
<keyword evidence="12" id="KW-0902">Two-component regulatory system</keyword>
<evidence type="ECO:0000256" key="11">
    <source>
        <dbReference type="ARBA" id="ARBA00022989"/>
    </source>
</evidence>
<keyword evidence="11 20" id="KW-1133">Transmembrane helix</keyword>
<evidence type="ECO:0000256" key="4">
    <source>
        <dbReference type="ARBA" id="ARBA00022475"/>
    </source>
</evidence>
<dbReference type="CDD" id="cd00130">
    <property type="entry name" value="PAS"/>
    <property type="match status" value="3"/>
</dbReference>
<dbReference type="CDD" id="cd17546">
    <property type="entry name" value="REC_hyHK_CKI1_RcsC-like"/>
    <property type="match status" value="1"/>
</dbReference>
<dbReference type="EC" id="2.7.13.3" evidence="3"/>
<feature type="domain" description="PAC" evidence="24">
    <location>
        <begin position="460"/>
        <end position="512"/>
    </location>
</feature>
<dbReference type="FunFam" id="1.10.287.130:FF:000002">
    <property type="entry name" value="Two-component osmosensing histidine kinase"/>
    <property type="match status" value="1"/>
</dbReference>
<keyword evidence="9" id="KW-0418">Kinase</keyword>
<dbReference type="KEGG" id="agv:OJF2_57540"/>
<dbReference type="PANTHER" id="PTHR45339">
    <property type="entry name" value="HYBRID SIGNAL TRANSDUCTION HISTIDINE KINASE J"/>
    <property type="match status" value="1"/>
</dbReference>
<dbReference type="PROSITE" id="PS50113">
    <property type="entry name" value="PAC"/>
    <property type="match status" value="3"/>
</dbReference>
<dbReference type="InterPro" id="IPR013656">
    <property type="entry name" value="PAS_4"/>
</dbReference>
<dbReference type="NCBIfam" id="TIGR00229">
    <property type="entry name" value="sensory_box"/>
    <property type="match status" value="3"/>
</dbReference>
<name>A0A5B9W9Q0_9BACT</name>
<dbReference type="InterPro" id="IPR003661">
    <property type="entry name" value="HisK_dim/P_dom"/>
</dbReference>
<accession>A0A5B9W9Q0</accession>
<dbReference type="PROSITE" id="PS50112">
    <property type="entry name" value="PAS"/>
    <property type="match status" value="1"/>
</dbReference>
<dbReference type="SUPFAM" id="SSF52172">
    <property type="entry name" value="CheY-like"/>
    <property type="match status" value="1"/>
</dbReference>
<dbReference type="AlphaFoldDB" id="A0A5B9W9Q0"/>
<feature type="domain" description="HPt" evidence="25">
    <location>
        <begin position="950"/>
        <end position="1049"/>
    </location>
</feature>
<sequence>MVDSPRRSWKATGVAILAPAVLLALRWPLWPALHNRLPNLWFVPGIIIAAYAGSTRGGTIATLLSALASAYFMLSPRHSLAGKDGEDLFALGFFVVMGVVISAIIGSLHETRRRLVEQEQRRADASVRETEDRFCRMAESIREVFWIWDPGRLSPTYVSPGYQALSGRSCESLRKRPRSWLKAVHPDDRRRLLERVQDWRCGTFKDEEFRVVQPDGAVRHVRTRAYRVCGQDGREPQLAGIAEDVTERKQALEALTAERHLLHTIMDNLPDSIYFKDADSRFLRINRALSDSFGLDDPATALGRTDFDFFTDEHARPAFEDEREILRTGQPLVNKEEKEIYSDGRTRWVSTTKMPYRDCQGRVIGTFGVARDISKVKLAEGALKESEARFRGTFENAAVGIAHLDLGGRWLRVNEILCQILNYDRDELARRTFWDISHPAGLEEELRCFSDLVEGRTSCYSLESRYLRKGGGTIWVDVSVSLQRTADGEPDYAIAVIEDISDRKQLEEELRRAKEAAEAASRAKDEFLANVSHEIRTPLNAILGMSELVLDTPLSDDQRECLGAARSAAESLLAIVNDLLDFAKIEAGKVELDRAVFPLRATVGDALKVLAARARMKGLALTLDVDDRVPDALVGDAGRLRQVLINLVGNAVKFTESGRVTVRVRSDEPAGAGREPGPSPVRFEVIDTGVGIPREAQGRIFRAFEQQDTSTTRRFGGTGLGLSIASRLAALMGGKIAVESEPGRGSTFRFAIPFERARAAEVRPDHPAARPSAPPISSSASLRILVAEDDEFNSRYLQRLLTRRGHSVRLVGNGRDALALADPADFDVLLLDVHMPELDGFHVIRAIREAERTRGGHLPVIGLTARSRPEDRELCLASGMDEYLSKPIRTADLYRAIDDLTAAPAGPPAAAPPRGQAPATTPPRQPSATAPPRNGWLLSPGPLLSACGEDQALLDEMCRFFQEAAPARLAELGESLRRDDAPAVREVAHKLAGMVSAFSSPAGDLACEIEEEAAEGRVGRSLAVAERLGAMVHELVAAMDGLTIASLEQRAAAGVHANH</sequence>
<keyword evidence="8" id="KW-0547">Nucleotide-binding</keyword>
<feature type="modified residue" description="Phosphohistidine" evidence="16">
    <location>
        <position position="989"/>
    </location>
</feature>
<comment type="subunit">
    <text evidence="14">At low DSF concentrations, interacts with RpfF.</text>
</comment>
<dbReference type="CDD" id="cd00082">
    <property type="entry name" value="HisKA"/>
    <property type="match status" value="1"/>
</dbReference>
<dbReference type="Pfam" id="PF00072">
    <property type="entry name" value="Response_reg"/>
    <property type="match status" value="1"/>
</dbReference>
<comment type="catalytic activity">
    <reaction evidence="1">
        <text>ATP + protein L-histidine = ADP + protein N-phospho-L-histidine.</text>
        <dbReference type="EC" id="2.7.13.3"/>
    </reaction>
</comment>
<evidence type="ECO:0000256" key="19">
    <source>
        <dbReference type="SAM" id="MobiDB-lite"/>
    </source>
</evidence>
<dbReference type="Pfam" id="PF02518">
    <property type="entry name" value="HATPase_c"/>
    <property type="match status" value="1"/>
</dbReference>
<dbReference type="FunFam" id="3.30.565.10:FF:000010">
    <property type="entry name" value="Sensor histidine kinase RcsC"/>
    <property type="match status" value="1"/>
</dbReference>
<evidence type="ECO:0000256" key="6">
    <source>
        <dbReference type="ARBA" id="ARBA00022679"/>
    </source>
</evidence>
<keyword evidence="6 26" id="KW-0808">Transferase</keyword>
<evidence type="ECO:0000256" key="7">
    <source>
        <dbReference type="ARBA" id="ARBA00022692"/>
    </source>
</evidence>
<evidence type="ECO:0000313" key="27">
    <source>
        <dbReference type="Proteomes" id="UP000324233"/>
    </source>
</evidence>
<dbReference type="SUPFAM" id="SSF47384">
    <property type="entry name" value="Homodimeric domain of signal transducing histidine kinase"/>
    <property type="match status" value="1"/>
</dbReference>
<dbReference type="GO" id="GO:0005524">
    <property type="term" value="F:ATP binding"/>
    <property type="evidence" value="ECO:0007669"/>
    <property type="project" value="UniProtKB-KW"/>
</dbReference>
<reference evidence="26 27" key="1">
    <citation type="submission" date="2019-08" db="EMBL/GenBank/DDBJ databases">
        <title>Deep-cultivation of Planctomycetes and their phenomic and genomic characterization uncovers novel biology.</title>
        <authorList>
            <person name="Wiegand S."/>
            <person name="Jogler M."/>
            <person name="Boedeker C."/>
            <person name="Pinto D."/>
            <person name="Vollmers J."/>
            <person name="Rivas-Marin E."/>
            <person name="Kohn T."/>
            <person name="Peeters S.H."/>
            <person name="Heuer A."/>
            <person name="Rast P."/>
            <person name="Oberbeckmann S."/>
            <person name="Bunk B."/>
            <person name="Jeske O."/>
            <person name="Meyerdierks A."/>
            <person name="Storesund J.E."/>
            <person name="Kallscheuer N."/>
            <person name="Luecker S."/>
            <person name="Lage O.M."/>
            <person name="Pohl T."/>
            <person name="Merkel B.J."/>
            <person name="Hornburger P."/>
            <person name="Mueller R.-W."/>
            <person name="Bruemmer F."/>
            <person name="Labrenz M."/>
            <person name="Spormann A.M."/>
            <person name="Op den Camp H."/>
            <person name="Overmann J."/>
            <person name="Amann R."/>
            <person name="Jetten M.S.M."/>
            <person name="Mascher T."/>
            <person name="Medema M.H."/>
            <person name="Devos D.P."/>
            <person name="Kaster A.-K."/>
            <person name="Ovreas L."/>
            <person name="Rohde M."/>
            <person name="Galperin M.Y."/>
            <person name="Jogler C."/>
        </authorList>
    </citation>
    <scope>NUCLEOTIDE SEQUENCE [LARGE SCALE GENOMIC DNA]</scope>
    <source>
        <strain evidence="26 27">OJF2</strain>
    </source>
</reference>
<dbReference type="PRINTS" id="PR00344">
    <property type="entry name" value="BCTRLSENSOR"/>
</dbReference>
<dbReference type="SUPFAM" id="SSF47226">
    <property type="entry name" value="Histidine-containing phosphotransfer domain, HPT domain"/>
    <property type="match status" value="1"/>
</dbReference>
<keyword evidence="13 20" id="KW-0472">Membrane</keyword>
<evidence type="ECO:0000256" key="16">
    <source>
        <dbReference type="PROSITE-ProRule" id="PRU00110"/>
    </source>
</evidence>
<evidence type="ECO:0000259" key="21">
    <source>
        <dbReference type="PROSITE" id="PS50109"/>
    </source>
</evidence>
<evidence type="ECO:0000256" key="13">
    <source>
        <dbReference type="ARBA" id="ARBA00023136"/>
    </source>
</evidence>
<keyword evidence="4" id="KW-1003">Cell membrane</keyword>
<dbReference type="GO" id="GO:0005886">
    <property type="term" value="C:plasma membrane"/>
    <property type="evidence" value="ECO:0007669"/>
    <property type="project" value="UniProtKB-SubCell"/>
</dbReference>
<dbReference type="Gene3D" id="3.30.565.10">
    <property type="entry name" value="Histidine kinase-like ATPase, C-terminal domain"/>
    <property type="match status" value="1"/>
</dbReference>
<dbReference type="SMART" id="SM00448">
    <property type="entry name" value="REC"/>
    <property type="match status" value="1"/>
</dbReference>
<dbReference type="InterPro" id="IPR001610">
    <property type="entry name" value="PAC"/>
</dbReference>
<evidence type="ECO:0000256" key="10">
    <source>
        <dbReference type="ARBA" id="ARBA00022840"/>
    </source>
</evidence>
<dbReference type="InterPro" id="IPR036641">
    <property type="entry name" value="HPT_dom_sf"/>
</dbReference>
<dbReference type="SMART" id="SM00091">
    <property type="entry name" value="PAS"/>
    <property type="match status" value="3"/>
</dbReference>
<dbReference type="InterPro" id="IPR008207">
    <property type="entry name" value="Sig_transdc_His_kin_Hpt_dom"/>
</dbReference>
<dbReference type="Proteomes" id="UP000324233">
    <property type="component" value="Chromosome"/>
</dbReference>
<dbReference type="SUPFAM" id="SSF55874">
    <property type="entry name" value="ATPase domain of HSP90 chaperone/DNA topoisomerase II/histidine kinase"/>
    <property type="match status" value="1"/>
</dbReference>
<feature type="domain" description="Response regulatory" evidence="22">
    <location>
        <begin position="783"/>
        <end position="901"/>
    </location>
</feature>
<dbReference type="Pfam" id="PF08448">
    <property type="entry name" value="PAS_4"/>
    <property type="match status" value="1"/>
</dbReference>
<organism evidence="26 27">
    <name type="scientific">Aquisphaera giovannonii</name>
    <dbReference type="NCBI Taxonomy" id="406548"/>
    <lineage>
        <taxon>Bacteria</taxon>
        <taxon>Pseudomonadati</taxon>
        <taxon>Planctomycetota</taxon>
        <taxon>Planctomycetia</taxon>
        <taxon>Isosphaerales</taxon>
        <taxon>Isosphaeraceae</taxon>
        <taxon>Aquisphaera</taxon>
    </lineage>
</organism>
<dbReference type="InterPro" id="IPR004358">
    <property type="entry name" value="Sig_transdc_His_kin-like_C"/>
</dbReference>
<feature type="transmembrane region" description="Helical" evidence="20">
    <location>
        <begin position="41"/>
        <end position="67"/>
    </location>
</feature>
<dbReference type="InterPro" id="IPR003594">
    <property type="entry name" value="HATPase_dom"/>
</dbReference>
<dbReference type="PANTHER" id="PTHR45339:SF1">
    <property type="entry name" value="HYBRID SIGNAL TRANSDUCTION HISTIDINE KINASE J"/>
    <property type="match status" value="1"/>
</dbReference>
<keyword evidence="10" id="KW-0067">ATP-binding</keyword>
<feature type="domain" description="Histidine kinase" evidence="21">
    <location>
        <begin position="530"/>
        <end position="756"/>
    </location>
</feature>
<dbReference type="CDD" id="cd16922">
    <property type="entry name" value="HATPase_EvgS-ArcB-TorS-like"/>
    <property type="match status" value="1"/>
</dbReference>
<evidence type="ECO:0000259" key="22">
    <source>
        <dbReference type="PROSITE" id="PS50110"/>
    </source>
</evidence>
<feature type="coiled-coil region" evidence="18">
    <location>
        <begin position="496"/>
        <end position="530"/>
    </location>
</feature>
<dbReference type="Pfam" id="PF13493">
    <property type="entry name" value="DUF4118"/>
    <property type="match status" value="1"/>
</dbReference>
<evidence type="ECO:0000259" key="23">
    <source>
        <dbReference type="PROSITE" id="PS50112"/>
    </source>
</evidence>
<evidence type="ECO:0000259" key="25">
    <source>
        <dbReference type="PROSITE" id="PS50894"/>
    </source>
</evidence>
<dbReference type="Pfam" id="PF00512">
    <property type="entry name" value="HisKA"/>
    <property type="match status" value="1"/>
</dbReference>
<evidence type="ECO:0000256" key="20">
    <source>
        <dbReference type="SAM" id="Phobius"/>
    </source>
</evidence>
<evidence type="ECO:0000256" key="1">
    <source>
        <dbReference type="ARBA" id="ARBA00000085"/>
    </source>
</evidence>
<dbReference type="Gene3D" id="3.30.450.20">
    <property type="entry name" value="PAS domain"/>
    <property type="match status" value="3"/>
</dbReference>
<keyword evidence="18" id="KW-0175">Coiled coil</keyword>
<dbReference type="GO" id="GO:0000155">
    <property type="term" value="F:phosphorelay sensor kinase activity"/>
    <property type="evidence" value="ECO:0007669"/>
    <property type="project" value="InterPro"/>
</dbReference>
<dbReference type="Gene3D" id="3.40.50.2300">
    <property type="match status" value="1"/>
</dbReference>
<dbReference type="InterPro" id="IPR036097">
    <property type="entry name" value="HisK_dim/P_sf"/>
</dbReference>
<keyword evidence="27" id="KW-1185">Reference proteome</keyword>
<dbReference type="RefSeq" id="WP_168222092.1">
    <property type="nucleotide sequence ID" value="NZ_CP042997.1"/>
</dbReference>
<dbReference type="EMBL" id="CP042997">
    <property type="protein sequence ID" value="QEH37167.1"/>
    <property type="molecule type" value="Genomic_DNA"/>
</dbReference>
<evidence type="ECO:0000256" key="14">
    <source>
        <dbReference type="ARBA" id="ARBA00064003"/>
    </source>
</evidence>
<keyword evidence="7 20" id="KW-0812">Transmembrane</keyword>
<dbReference type="InterPro" id="IPR038318">
    <property type="entry name" value="KdpD_sf"/>
</dbReference>
<feature type="modified residue" description="4-aspartylphosphate" evidence="17">
    <location>
        <position position="832"/>
    </location>
</feature>
<dbReference type="InterPro" id="IPR035965">
    <property type="entry name" value="PAS-like_dom_sf"/>
</dbReference>
<proteinExistence type="predicted"/>
<dbReference type="PROSITE" id="PS50109">
    <property type="entry name" value="HIS_KIN"/>
    <property type="match status" value="1"/>
</dbReference>
<dbReference type="InterPro" id="IPR025201">
    <property type="entry name" value="KdpD_TM"/>
</dbReference>